<feature type="chain" id="PRO_5047487007" evidence="1">
    <location>
        <begin position="30"/>
        <end position="194"/>
    </location>
</feature>
<accession>A0ABS3P4R9</accession>
<organism evidence="2 3">
    <name type="scientific">Bacillus arachidis</name>
    <dbReference type="NCBI Taxonomy" id="2819290"/>
    <lineage>
        <taxon>Bacteria</taxon>
        <taxon>Bacillati</taxon>
        <taxon>Bacillota</taxon>
        <taxon>Bacilli</taxon>
        <taxon>Bacillales</taxon>
        <taxon>Bacillaceae</taxon>
        <taxon>Bacillus</taxon>
    </lineage>
</organism>
<feature type="signal peptide" evidence="1">
    <location>
        <begin position="1"/>
        <end position="29"/>
    </location>
</feature>
<keyword evidence="1" id="KW-0732">Signal</keyword>
<proteinExistence type="predicted"/>
<dbReference type="RefSeq" id="WP_208019245.1">
    <property type="nucleotide sequence ID" value="NZ_JAGDQJ010000036.1"/>
</dbReference>
<gene>
    <name evidence="2" type="ORF">J4P90_23765</name>
</gene>
<protein>
    <submittedName>
        <fullName evidence="2">Uncharacterized protein</fullName>
    </submittedName>
</protein>
<evidence type="ECO:0000313" key="2">
    <source>
        <dbReference type="EMBL" id="MBO1628176.1"/>
    </source>
</evidence>
<reference evidence="2 3" key="1">
    <citation type="submission" date="2021-03" db="EMBL/GenBank/DDBJ databases">
        <title>Identification of novel Bacillus strains.</title>
        <authorList>
            <person name="Xiao Z."/>
            <person name="Li Y."/>
            <person name="Shen J."/>
        </authorList>
    </citation>
    <scope>NUCLEOTIDE SEQUENCE [LARGE SCALE GENOMIC DNA]</scope>
    <source>
        <strain evidence="2 3">SY8</strain>
    </source>
</reference>
<keyword evidence="3" id="KW-1185">Reference proteome</keyword>
<name>A0ABS3P4R9_9BACI</name>
<sequence length="194" mass="22486">MKVKKTLSKIACFSFLVTSLLTFSPAAYAEENSTTNDTKWWLQDPNSSEMEAKWLENLGTEFEKEYRTYDSKKQKEILNEFYNAAVETEKMRKEFESKKDEKQIASSRWTGESMGTMGDALVSLESEYGKWGFVWGHAAIVADDKRYAFEANPGEGVKRKYNKWNNHFRDKHALYVKGASTAKNRSAQHYAWQQ</sequence>
<evidence type="ECO:0000313" key="3">
    <source>
        <dbReference type="Proteomes" id="UP000677611"/>
    </source>
</evidence>
<dbReference type="EMBL" id="JAGDQJ010000036">
    <property type="protein sequence ID" value="MBO1628176.1"/>
    <property type="molecule type" value="Genomic_DNA"/>
</dbReference>
<dbReference type="Proteomes" id="UP000677611">
    <property type="component" value="Unassembled WGS sequence"/>
</dbReference>
<evidence type="ECO:0000256" key="1">
    <source>
        <dbReference type="SAM" id="SignalP"/>
    </source>
</evidence>
<comment type="caution">
    <text evidence="2">The sequence shown here is derived from an EMBL/GenBank/DDBJ whole genome shotgun (WGS) entry which is preliminary data.</text>
</comment>